<dbReference type="PANTHER" id="PTHR11795">
    <property type="entry name" value="BRANCHED-CHAIN AMINO ACID TRANSPORT SYSTEM PERMEASE PROTEIN LIVH"/>
    <property type="match status" value="1"/>
</dbReference>
<evidence type="ECO:0000256" key="10">
    <source>
        <dbReference type="SAM" id="Phobius"/>
    </source>
</evidence>
<dbReference type="GO" id="GO:0006865">
    <property type="term" value="P:amino acid transport"/>
    <property type="evidence" value="ECO:0007669"/>
    <property type="project" value="UniProtKB-KW"/>
</dbReference>
<evidence type="ECO:0000256" key="1">
    <source>
        <dbReference type="ARBA" id="ARBA00004651"/>
    </source>
</evidence>
<evidence type="ECO:0000256" key="6">
    <source>
        <dbReference type="ARBA" id="ARBA00022989"/>
    </source>
</evidence>
<evidence type="ECO:0000256" key="9">
    <source>
        <dbReference type="SAM" id="MobiDB-lite"/>
    </source>
</evidence>
<keyword evidence="7 10" id="KW-0472">Membrane</keyword>
<comment type="subcellular location">
    <subcellularLocation>
        <location evidence="1">Cell membrane</location>
        <topology evidence="1">Multi-pass membrane protein</topology>
    </subcellularLocation>
</comment>
<feature type="compositionally biased region" description="Low complexity" evidence="9">
    <location>
        <begin position="40"/>
        <end position="49"/>
    </location>
</feature>
<protein>
    <recommendedName>
        <fullName evidence="13">Branched-chain amino acid ABC transporter permease</fullName>
    </recommendedName>
</protein>
<evidence type="ECO:0000256" key="3">
    <source>
        <dbReference type="ARBA" id="ARBA00022475"/>
    </source>
</evidence>
<sequence length="371" mass="39165">MEKLAGSVALPRGRSRVPGGARRAANRDPGAIRRGRCRTAPRTGPRAAPGPRFCGASGLRPAAPCPGYAAEHCRCSRNRPMITHVLSIVADGVLLGLIYAITGLGLSLVLGVMGIVNVAHSAFVMLGSFLAFELFRRFGVDPVLAFVLALPVFFVLGTVVYRVVITRVQSAAQTQGLVAMFGLMVLIENLGTIVWTTDTRVVTAAYTNTSLEVGGVVLPYVRLIAGGLALLLIGAFWAFLRFTLTGRAIRAMAQNPEAARIVGVDIQRLSAVMFGLGIACAGAAGVALAMVFPFSPNTQVVWLAWAFLVVILGGLGNVANTLFAGVAVGLIQAVCTAVMPFDYVYLVLYVLLAVILTVRREGLSSAVRRTI</sequence>
<keyword evidence="3" id="KW-1003">Cell membrane</keyword>
<dbReference type="Proteomes" id="UP000249130">
    <property type="component" value="Unassembled WGS sequence"/>
</dbReference>
<name>A0A327L214_9BRAD</name>
<dbReference type="OrthoDB" id="153121at2"/>
<feature type="transmembrane region" description="Helical" evidence="10">
    <location>
        <begin position="177"/>
        <end position="197"/>
    </location>
</feature>
<organism evidence="11 12">
    <name type="scientific">Rhodoplanes roseus</name>
    <dbReference type="NCBI Taxonomy" id="29409"/>
    <lineage>
        <taxon>Bacteria</taxon>
        <taxon>Pseudomonadati</taxon>
        <taxon>Pseudomonadota</taxon>
        <taxon>Alphaproteobacteria</taxon>
        <taxon>Hyphomicrobiales</taxon>
        <taxon>Nitrobacteraceae</taxon>
        <taxon>Rhodoplanes</taxon>
    </lineage>
</organism>
<gene>
    <name evidence="11" type="ORF">CH341_05680</name>
</gene>
<dbReference type="InterPro" id="IPR052157">
    <property type="entry name" value="BCAA_transport_permease"/>
</dbReference>
<accession>A0A327L214</accession>
<evidence type="ECO:0000256" key="8">
    <source>
        <dbReference type="ARBA" id="ARBA00037998"/>
    </source>
</evidence>
<proteinExistence type="inferred from homology"/>
<feature type="transmembrane region" description="Helical" evidence="10">
    <location>
        <begin position="343"/>
        <end position="359"/>
    </location>
</feature>
<dbReference type="InterPro" id="IPR001851">
    <property type="entry name" value="ABC_transp_permease"/>
</dbReference>
<keyword evidence="5" id="KW-0029">Amino-acid transport</keyword>
<feature type="transmembrane region" description="Helical" evidence="10">
    <location>
        <begin position="217"/>
        <end position="240"/>
    </location>
</feature>
<dbReference type="GO" id="GO:0005886">
    <property type="term" value="C:plasma membrane"/>
    <property type="evidence" value="ECO:0007669"/>
    <property type="project" value="UniProtKB-SubCell"/>
</dbReference>
<evidence type="ECO:0008006" key="13">
    <source>
        <dbReference type="Google" id="ProtNLM"/>
    </source>
</evidence>
<dbReference type="EMBL" id="NPEX01000024">
    <property type="protein sequence ID" value="RAI45120.1"/>
    <property type="molecule type" value="Genomic_DNA"/>
</dbReference>
<keyword evidence="4 10" id="KW-0812">Transmembrane</keyword>
<dbReference type="Pfam" id="PF02653">
    <property type="entry name" value="BPD_transp_2"/>
    <property type="match status" value="1"/>
</dbReference>
<evidence type="ECO:0000256" key="4">
    <source>
        <dbReference type="ARBA" id="ARBA00022692"/>
    </source>
</evidence>
<evidence type="ECO:0000313" key="11">
    <source>
        <dbReference type="EMBL" id="RAI45120.1"/>
    </source>
</evidence>
<dbReference type="GO" id="GO:0022857">
    <property type="term" value="F:transmembrane transporter activity"/>
    <property type="evidence" value="ECO:0007669"/>
    <property type="project" value="InterPro"/>
</dbReference>
<reference evidence="11 12" key="1">
    <citation type="submission" date="2017-07" db="EMBL/GenBank/DDBJ databases">
        <title>Draft Genome Sequences of Select Purple Nonsulfur Bacteria.</title>
        <authorList>
            <person name="Lasarre B."/>
            <person name="Mckinlay J.B."/>
        </authorList>
    </citation>
    <scope>NUCLEOTIDE SEQUENCE [LARGE SCALE GENOMIC DNA]</scope>
    <source>
        <strain evidence="11 12">DSM 5909</strain>
    </source>
</reference>
<keyword evidence="12" id="KW-1185">Reference proteome</keyword>
<comment type="similarity">
    <text evidence="8">Belongs to the binding-protein-dependent transport system permease family. LivHM subfamily.</text>
</comment>
<evidence type="ECO:0000256" key="5">
    <source>
        <dbReference type="ARBA" id="ARBA00022970"/>
    </source>
</evidence>
<feature type="transmembrane region" description="Helical" evidence="10">
    <location>
        <begin position="269"/>
        <end position="292"/>
    </location>
</feature>
<evidence type="ECO:0000256" key="2">
    <source>
        <dbReference type="ARBA" id="ARBA00022448"/>
    </source>
</evidence>
<feature type="transmembrane region" description="Helical" evidence="10">
    <location>
        <begin position="143"/>
        <end position="165"/>
    </location>
</feature>
<dbReference type="CDD" id="cd06582">
    <property type="entry name" value="TM_PBP1_LivH_like"/>
    <property type="match status" value="1"/>
</dbReference>
<feature type="region of interest" description="Disordered" evidence="9">
    <location>
        <begin position="1"/>
        <end position="49"/>
    </location>
</feature>
<keyword evidence="6 10" id="KW-1133">Transmembrane helix</keyword>
<feature type="transmembrane region" description="Helical" evidence="10">
    <location>
        <begin position="81"/>
        <end position="101"/>
    </location>
</feature>
<feature type="transmembrane region" description="Helical" evidence="10">
    <location>
        <begin position="304"/>
        <end position="331"/>
    </location>
</feature>
<dbReference type="AlphaFoldDB" id="A0A327L214"/>
<keyword evidence="2" id="KW-0813">Transport</keyword>
<comment type="caution">
    <text evidence="11">The sequence shown here is derived from an EMBL/GenBank/DDBJ whole genome shotgun (WGS) entry which is preliminary data.</text>
</comment>
<evidence type="ECO:0000313" key="12">
    <source>
        <dbReference type="Proteomes" id="UP000249130"/>
    </source>
</evidence>
<dbReference type="PANTHER" id="PTHR11795:SF445">
    <property type="entry name" value="AMINO ACID ABC TRANSPORTER PERMEASE PROTEIN"/>
    <property type="match status" value="1"/>
</dbReference>
<feature type="transmembrane region" description="Helical" evidence="10">
    <location>
        <begin position="108"/>
        <end position="131"/>
    </location>
</feature>
<evidence type="ECO:0000256" key="7">
    <source>
        <dbReference type="ARBA" id="ARBA00023136"/>
    </source>
</evidence>